<dbReference type="AlphaFoldDB" id="A0A381P3H8"/>
<dbReference type="EMBL" id="UINC01000780">
    <property type="protein sequence ID" value="SUZ61104.1"/>
    <property type="molecule type" value="Genomic_DNA"/>
</dbReference>
<evidence type="ECO:0000313" key="1">
    <source>
        <dbReference type="EMBL" id="SUZ61104.1"/>
    </source>
</evidence>
<protein>
    <submittedName>
        <fullName evidence="1">Uncharacterized protein</fullName>
    </submittedName>
</protein>
<proteinExistence type="predicted"/>
<accession>A0A381P3H8</accession>
<name>A0A381P3H8_9ZZZZ</name>
<organism evidence="1">
    <name type="scientific">marine metagenome</name>
    <dbReference type="NCBI Taxonomy" id="408172"/>
    <lineage>
        <taxon>unclassified sequences</taxon>
        <taxon>metagenomes</taxon>
        <taxon>ecological metagenomes</taxon>
    </lineage>
</organism>
<gene>
    <name evidence="1" type="ORF">METZ01_LOCUS13958</name>
</gene>
<sequence>MSTSDGTHSGADITNDNLCSVLESILEGNARTQILDRALTGDDFEAGVKRLRSSMQTHIFRASGDVFSLSQMIEELDKKTRDDGFHVLQAWDFGTHQFSEENVPTLMMDFWTKTAPEVRLERSSLAILLDYYFLHVLALCAMRAWDGSNADAALDRVTRLVEHLQGTEGSGHQFVQNAETLLVLAVSHFHPEDQAYDRLVEKVRSLNSRHQLNFALIGAAVLGSHLRWGFSVMYRRDLGRMRDDNTADYPWLLDALLTLAREYARMHEEGIQGTERENVVSALLNGLTPDPWAFIDTCPAALVDYEVEYSELSELFIRYKEEILEEFESHRPGRDTYSPISFHTNFLPNTLVAMVMTALLEGSAQELSLNALFLSNRDEMGDERANLARMLMYYANASPDRLGEHGAALIIYDEGTGISHVGLTLSAFKKYIPG</sequence>
<reference evidence="1" key="1">
    <citation type="submission" date="2018-05" db="EMBL/GenBank/DDBJ databases">
        <authorList>
            <person name="Lanie J.A."/>
            <person name="Ng W.-L."/>
            <person name="Kazmierczak K.M."/>
            <person name="Andrzejewski T.M."/>
            <person name="Davidsen T.M."/>
            <person name="Wayne K.J."/>
            <person name="Tettelin H."/>
            <person name="Glass J.I."/>
            <person name="Rusch D."/>
            <person name="Podicherti R."/>
            <person name="Tsui H.-C.T."/>
            <person name="Winkler M.E."/>
        </authorList>
    </citation>
    <scope>NUCLEOTIDE SEQUENCE</scope>
</reference>